<evidence type="ECO:0000313" key="1">
    <source>
        <dbReference type="EMBL" id="KAI5663832.1"/>
    </source>
</evidence>
<dbReference type="EMBL" id="CM044705">
    <property type="protein sequence ID" value="KAI5663832.1"/>
    <property type="molecule type" value="Genomic_DNA"/>
</dbReference>
<sequence>MPISKHHRVADTEVTLVVKSIGAFIFKQGQVDAQHGAQRHKVDIYFVTILDSIPKMHHNGRHIATVTNIRAGLYLDFSPEAVERTRERLGVVMKEEHNDFVLAWIIQMWLHQYIEEYGIIRIKPEDRAVYKDYLPCWRLIRVPKNEEDTHLVIFQYIYINPMRPPPLLAPYSKRDVRLYWVKLKSFNRNCDYTQTRPIARSAKSSYKLYNLHYFARQLGLIQDVLASIMKAEADKWDVMFIGILIAKVKQIKQRMEEFRFLQFDPCTNIIDKYKGWWKMISSWCFADSWTEVLKIVFSSSTPTAVQQEPVEESSEKDPSSPHMIEISRRRPSAATIEISVLQATPTKRDIRKRSKRKAANLGEVSFAPAVLVLFLPSSMFIAAFLIWFITNILLGCRIADLVKELKAPAASSERRSSCKGALMLKCKTRLPNHYNVSQEDRTLQR</sequence>
<comment type="caution">
    <text evidence="1">The sequence shown here is derived from an EMBL/GenBank/DDBJ whole genome shotgun (WGS) entry which is preliminary data.</text>
</comment>
<dbReference type="Proteomes" id="UP001060085">
    <property type="component" value="Linkage Group LG05"/>
</dbReference>
<organism evidence="1 2">
    <name type="scientific">Catharanthus roseus</name>
    <name type="common">Madagascar periwinkle</name>
    <name type="synonym">Vinca rosea</name>
    <dbReference type="NCBI Taxonomy" id="4058"/>
    <lineage>
        <taxon>Eukaryota</taxon>
        <taxon>Viridiplantae</taxon>
        <taxon>Streptophyta</taxon>
        <taxon>Embryophyta</taxon>
        <taxon>Tracheophyta</taxon>
        <taxon>Spermatophyta</taxon>
        <taxon>Magnoliopsida</taxon>
        <taxon>eudicotyledons</taxon>
        <taxon>Gunneridae</taxon>
        <taxon>Pentapetalae</taxon>
        <taxon>asterids</taxon>
        <taxon>lamiids</taxon>
        <taxon>Gentianales</taxon>
        <taxon>Apocynaceae</taxon>
        <taxon>Rauvolfioideae</taxon>
        <taxon>Vinceae</taxon>
        <taxon>Catharanthinae</taxon>
        <taxon>Catharanthus</taxon>
    </lineage>
</organism>
<accession>A0ACC0ATQ3</accession>
<name>A0ACC0ATQ3_CATRO</name>
<keyword evidence="2" id="KW-1185">Reference proteome</keyword>
<evidence type="ECO:0000313" key="2">
    <source>
        <dbReference type="Proteomes" id="UP001060085"/>
    </source>
</evidence>
<gene>
    <name evidence="1" type="ORF">M9H77_23155</name>
</gene>
<reference evidence="2" key="1">
    <citation type="journal article" date="2023" name="Nat. Plants">
        <title>Single-cell RNA sequencing provides a high-resolution roadmap for understanding the multicellular compartmentation of specialized metabolism.</title>
        <authorList>
            <person name="Sun S."/>
            <person name="Shen X."/>
            <person name="Li Y."/>
            <person name="Li Y."/>
            <person name="Wang S."/>
            <person name="Li R."/>
            <person name="Zhang H."/>
            <person name="Shen G."/>
            <person name="Guo B."/>
            <person name="Wei J."/>
            <person name="Xu J."/>
            <person name="St-Pierre B."/>
            <person name="Chen S."/>
            <person name="Sun C."/>
        </authorList>
    </citation>
    <scope>NUCLEOTIDE SEQUENCE [LARGE SCALE GENOMIC DNA]</scope>
</reference>
<protein>
    <submittedName>
        <fullName evidence="1">Uncharacterized protein</fullName>
    </submittedName>
</protein>
<proteinExistence type="predicted"/>